<dbReference type="Proteomes" id="UP001243496">
    <property type="component" value="Chromosome"/>
</dbReference>
<evidence type="ECO:0000313" key="6">
    <source>
        <dbReference type="Proteomes" id="UP001243496"/>
    </source>
</evidence>
<dbReference type="PANTHER" id="PTHR10357">
    <property type="entry name" value="ALPHA-AMYLASE FAMILY MEMBER"/>
    <property type="match status" value="1"/>
</dbReference>
<dbReference type="FunFam" id="3.20.20.80:FF:000064">
    <property type="entry name" value="Oligo-1,6-glucosidase"/>
    <property type="match status" value="1"/>
</dbReference>
<dbReference type="EMBL" id="CP132968">
    <property type="protein sequence ID" value="WMD16623.1"/>
    <property type="molecule type" value="Genomic_DNA"/>
</dbReference>
<dbReference type="FunFam" id="3.90.400.10:FF:000002">
    <property type="entry name" value="Sucrose isomerase"/>
    <property type="match status" value="1"/>
</dbReference>
<evidence type="ECO:0000313" key="5">
    <source>
        <dbReference type="EMBL" id="WMD16623.1"/>
    </source>
</evidence>
<protein>
    <submittedName>
        <fullName evidence="5">Alpha-glucosidase</fullName>
    </submittedName>
</protein>
<dbReference type="Pfam" id="PF23915">
    <property type="entry name" value="SusG_C"/>
    <property type="match status" value="1"/>
</dbReference>
<reference evidence="5" key="1">
    <citation type="submission" date="2023-08" db="EMBL/GenBank/DDBJ databases">
        <title>Complete Genome Sequences of butyrate producing Anaerostipes hadrus strains BA1 and GIF7 isolated from the terminal ileum of a healthy lean male.</title>
        <authorList>
            <person name="Low A."/>
            <person name="Sheludchenko M."/>
            <person name="Cheng H.E."/>
            <person name="Koh X.Q."/>
            <person name="Lee J."/>
        </authorList>
    </citation>
    <scope>NUCLEOTIDE SEQUENCE</scope>
    <source>
        <strain evidence="5">BA1</strain>
    </source>
</reference>
<dbReference type="SUPFAM" id="SSF51445">
    <property type="entry name" value="(Trans)glycosidases"/>
    <property type="match status" value="1"/>
</dbReference>
<dbReference type="CDD" id="cd11333">
    <property type="entry name" value="AmyAc_SI_OligoGlu_DGase"/>
    <property type="match status" value="1"/>
</dbReference>
<keyword evidence="3" id="KW-0326">Glycosidase</keyword>
<proteinExistence type="inferred from homology"/>
<accession>A0AAQ3PWA5</accession>
<dbReference type="Gene3D" id="2.60.40.1180">
    <property type="entry name" value="Golgi alpha-mannosidase II"/>
    <property type="match status" value="1"/>
</dbReference>
<evidence type="ECO:0000256" key="3">
    <source>
        <dbReference type="ARBA" id="ARBA00023295"/>
    </source>
</evidence>
<name>A0AAQ3PWA5_ANAHA</name>
<dbReference type="InterPro" id="IPR006047">
    <property type="entry name" value="GH13_cat_dom"/>
</dbReference>
<dbReference type="GO" id="GO:0009313">
    <property type="term" value="P:oligosaccharide catabolic process"/>
    <property type="evidence" value="ECO:0007669"/>
    <property type="project" value="TreeGrafter"/>
</dbReference>
<dbReference type="Gene3D" id="3.20.20.80">
    <property type="entry name" value="Glycosidases"/>
    <property type="match status" value="1"/>
</dbReference>
<comment type="similarity">
    <text evidence="1">Belongs to the glycosyl hydrolase 13 family.</text>
</comment>
<dbReference type="GO" id="GO:0004556">
    <property type="term" value="F:alpha-amylase activity"/>
    <property type="evidence" value="ECO:0007669"/>
    <property type="project" value="TreeGrafter"/>
</dbReference>
<dbReference type="InterPro" id="IPR013780">
    <property type="entry name" value="Glyco_hydro_b"/>
</dbReference>
<evidence type="ECO:0000256" key="1">
    <source>
        <dbReference type="ARBA" id="ARBA00008061"/>
    </source>
</evidence>
<gene>
    <name evidence="5" type="ORF">RBI15_00580</name>
</gene>
<dbReference type="PANTHER" id="PTHR10357:SF179">
    <property type="entry name" value="NEUTRAL AND BASIC AMINO ACID TRANSPORT PROTEIN RBAT"/>
    <property type="match status" value="1"/>
</dbReference>
<evidence type="ECO:0000259" key="4">
    <source>
        <dbReference type="SMART" id="SM00642"/>
    </source>
</evidence>
<dbReference type="AlphaFoldDB" id="A0AAQ3PWA5"/>
<evidence type="ECO:0000256" key="2">
    <source>
        <dbReference type="ARBA" id="ARBA00022801"/>
    </source>
</evidence>
<keyword evidence="2" id="KW-0378">Hydrolase</keyword>
<sequence>MMNKKWWHNKVAYQIYPKSFKDTNGDGIGDIPGIISKLDHLKDLGVDILWISPMYQSPMVDNGYDISDYYAIDPMFGSMDEMKQLIKEAKKRNMYILMDLVVNHCSSEHEWFQKAMADPEGEYGSYFYIKDGKDGQPPTNWRSYFGGSVWEKIPGYDNKFYLHSFAKEQPDLNWENETVRKKIYEMICWWMDQGLSGFRIDAIMNIKKDLTWSDLKPDGPDGLADVYKITGKVEGIGDFLMEMKHRCFEPYDALTVGEAMFVKEDILPRFIGEDGYFSTIFAFEPCHAYRKGKNYMNYDWPQPFDEWREETFHNQEIVAKAGFEANIIENHDQPRGASLFIPEEDYGFYSLSALATIIFCERGLPFLYQGQEIGMSNRRWKYNEFNDLETINQYQIALKAGISKEQALEIARHHSRDNARTPMQWSSEENAGFSKAKPWMPVNENYKVVNVAEEEKEYGSILNFYKRLIAFYKSEEYNEILTYGDFRPMYEKEDHIFAYSRSYGCQKLVLICNFSSKEKDIELSEDYENVVFVNYEQTTVIGNTLKMKPYECVIYEM</sequence>
<dbReference type="InterPro" id="IPR056300">
    <property type="entry name" value="SusG-like_C"/>
</dbReference>
<dbReference type="RefSeq" id="WP_306856993.1">
    <property type="nucleotide sequence ID" value="NZ_CP132968.1"/>
</dbReference>
<dbReference type="InterPro" id="IPR017853">
    <property type="entry name" value="GH"/>
</dbReference>
<dbReference type="Gene3D" id="3.90.400.10">
    <property type="entry name" value="Oligo-1,6-glucosidase, Domain 2"/>
    <property type="match status" value="1"/>
</dbReference>
<dbReference type="GeneID" id="92739858"/>
<dbReference type="InterPro" id="IPR045857">
    <property type="entry name" value="O16G_dom_2"/>
</dbReference>
<organism evidence="5 6">
    <name type="scientific">Anaerostipes hadrus</name>
    <dbReference type="NCBI Taxonomy" id="649756"/>
    <lineage>
        <taxon>Bacteria</taxon>
        <taxon>Bacillati</taxon>
        <taxon>Bacillota</taxon>
        <taxon>Clostridia</taxon>
        <taxon>Lachnospirales</taxon>
        <taxon>Lachnospiraceae</taxon>
        <taxon>Anaerostipes</taxon>
    </lineage>
</organism>
<dbReference type="Pfam" id="PF00128">
    <property type="entry name" value="Alpha-amylase"/>
    <property type="match status" value="1"/>
</dbReference>
<dbReference type="SMART" id="SM00642">
    <property type="entry name" value="Aamy"/>
    <property type="match status" value="1"/>
</dbReference>
<dbReference type="SUPFAM" id="SSF51011">
    <property type="entry name" value="Glycosyl hydrolase domain"/>
    <property type="match status" value="1"/>
</dbReference>
<feature type="domain" description="Glycosyl hydrolase family 13 catalytic" evidence="4">
    <location>
        <begin position="14"/>
        <end position="420"/>
    </location>
</feature>